<feature type="region of interest" description="Disordered" evidence="1">
    <location>
        <begin position="100"/>
        <end position="131"/>
    </location>
</feature>
<dbReference type="AlphaFoldDB" id="A0A1A2UXY2"/>
<keyword evidence="2" id="KW-0472">Membrane</keyword>
<proteinExistence type="predicted"/>
<organism evidence="4 5">
    <name type="scientific">Mycobacterium scrofulaceum</name>
    <dbReference type="NCBI Taxonomy" id="1783"/>
    <lineage>
        <taxon>Bacteria</taxon>
        <taxon>Bacillati</taxon>
        <taxon>Actinomycetota</taxon>
        <taxon>Actinomycetes</taxon>
        <taxon>Mycobacteriales</taxon>
        <taxon>Mycobacteriaceae</taxon>
        <taxon>Mycobacterium</taxon>
    </lineage>
</organism>
<evidence type="ECO:0000259" key="3">
    <source>
        <dbReference type="Pfam" id="PF08044"/>
    </source>
</evidence>
<dbReference type="Proteomes" id="UP000092207">
    <property type="component" value="Unassembled WGS sequence"/>
</dbReference>
<feature type="compositionally biased region" description="Low complexity" evidence="1">
    <location>
        <begin position="100"/>
        <end position="123"/>
    </location>
</feature>
<evidence type="ECO:0000256" key="2">
    <source>
        <dbReference type="SAM" id="Phobius"/>
    </source>
</evidence>
<dbReference type="PANTHER" id="PTHR40763:SF4">
    <property type="entry name" value="DUF1707 DOMAIN-CONTAINING PROTEIN"/>
    <property type="match status" value="1"/>
</dbReference>
<dbReference type="RefSeq" id="WP_067308392.1">
    <property type="nucleotide sequence ID" value="NZ_LZJY01000316.1"/>
</dbReference>
<dbReference type="InterPro" id="IPR012551">
    <property type="entry name" value="DUF1707_SHOCT-like"/>
</dbReference>
<evidence type="ECO:0000313" key="4">
    <source>
        <dbReference type="EMBL" id="OBH93903.1"/>
    </source>
</evidence>
<name>A0A1A2UXY2_MYCSC</name>
<keyword evidence="2" id="KW-1133">Transmembrane helix</keyword>
<sequence>MIDDTRASDNDRNRTCEALDAALGDGQLSTEEHRERVSAATRATTLRELGSLLADLQIHPAAARPPSSTSGISRRRVGVAAAVAVVLIGGGIAWGLQRDTPSAPAPSAAPSAAPTSSAAMTTTPTPPPPQLLSLSGVSGVLAQMRTQFGDTLGYQLNIYQTQVVVMRPDTANPQKVVSWLCRDGNWANVGPENAVSSRLVVGDLSKFDVQAVVDVVQQAPQTLHIYDANRIFLAIESRKDGGLHVQINVSDGALSGTIVLAPDGTVTQVAPPTH</sequence>
<dbReference type="EMBL" id="LZJY01000316">
    <property type="protein sequence ID" value="OBH93903.1"/>
    <property type="molecule type" value="Genomic_DNA"/>
</dbReference>
<reference evidence="4 5" key="1">
    <citation type="submission" date="2016-06" db="EMBL/GenBank/DDBJ databases">
        <authorList>
            <person name="Kjaerup R.B."/>
            <person name="Dalgaard T.S."/>
            <person name="Juul-Madsen H.R."/>
        </authorList>
    </citation>
    <scope>NUCLEOTIDE SEQUENCE [LARGE SCALE GENOMIC DNA]</scope>
    <source>
        <strain evidence="4 5">E2838</strain>
    </source>
</reference>
<dbReference type="Pfam" id="PF08044">
    <property type="entry name" value="DUF1707"/>
    <property type="match status" value="1"/>
</dbReference>
<evidence type="ECO:0000256" key="1">
    <source>
        <dbReference type="SAM" id="MobiDB-lite"/>
    </source>
</evidence>
<keyword evidence="2" id="KW-0812">Transmembrane</keyword>
<protein>
    <recommendedName>
        <fullName evidence="3">DUF1707 domain-containing protein</fullName>
    </recommendedName>
</protein>
<comment type="caution">
    <text evidence="4">The sequence shown here is derived from an EMBL/GenBank/DDBJ whole genome shotgun (WGS) entry which is preliminary data.</text>
</comment>
<dbReference type="PANTHER" id="PTHR40763">
    <property type="entry name" value="MEMBRANE PROTEIN-RELATED"/>
    <property type="match status" value="1"/>
</dbReference>
<gene>
    <name evidence="4" type="ORF">A5679_22400</name>
</gene>
<feature type="transmembrane region" description="Helical" evidence="2">
    <location>
        <begin position="77"/>
        <end position="96"/>
    </location>
</feature>
<evidence type="ECO:0000313" key="5">
    <source>
        <dbReference type="Proteomes" id="UP000092207"/>
    </source>
</evidence>
<feature type="domain" description="DUF1707" evidence="3">
    <location>
        <begin position="5"/>
        <end position="57"/>
    </location>
</feature>
<accession>A0A1A2UXY2</accession>